<accession>A0ABZ3F603</accession>
<gene>
    <name evidence="1" type="ORF">V3I05_07950</name>
</gene>
<dbReference type="EMBL" id="CP145316">
    <property type="protein sequence ID" value="XAM17613.1"/>
    <property type="molecule type" value="Genomic_DNA"/>
</dbReference>
<dbReference type="RefSeq" id="WP_343353259.1">
    <property type="nucleotide sequence ID" value="NZ_CP145316.1"/>
</dbReference>
<dbReference type="Proteomes" id="UP001434737">
    <property type="component" value="Chromosome"/>
</dbReference>
<sequence length="81" mass="9192">MQVSQTYLAISGDRLDSIYAQHYKDIKLCNSYKSGYNAFILANKHLLTDKDFNGVCKGGEVIYLPHLTIEQNPEVVLGIWE</sequence>
<name>A0ABZ3F603_9HELI</name>
<organism evidence="1 2">
    <name type="scientific">Helicobacter mastomyrinus</name>
    <dbReference type="NCBI Taxonomy" id="287948"/>
    <lineage>
        <taxon>Bacteria</taxon>
        <taxon>Pseudomonadati</taxon>
        <taxon>Campylobacterota</taxon>
        <taxon>Epsilonproteobacteria</taxon>
        <taxon>Campylobacterales</taxon>
        <taxon>Helicobacteraceae</taxon>
        <taxon>Helicobacter</taxon>
    </lineage>
</organism>
<keyword evidence="2" id="KW-1185">Reference proteome</keyword>
<evidence type="ECO:0008006" key="3">
    <source>
        <dbReference type="Google" id="ProtNLM"/>
    </source>
</evidence>
<evidence type="ECO:0000313" key="1">
    <source>
        <dbReference type="EMBL" id="XAM17613.1"/>
    </source>
</evidence>
<protein>
    <recommendedName>
        <fullName evidence="3">Phage tail protein</fullName>
    </recommendedName>
</protein>
<evidence type="ECO:0000313" key="2">
    <source>
        <dbReference type="Proteomes" id="UP001434737"/>
    </source>
</evidence>
<reference evidence="1 2" key="1">
    <citation type="submission" date="2024-02" db="EMBL/GenBank/DDBJ databases">
        <title>Genome and pathogenicity analysis of Helicobacter mastomyrinus isolated from mice.</title>
        <authorList>
            <person name="Zhu L."/>
        </authorList>
    </citation>
    <scope>NUCLEOTIDE SEQUENCE [LARGE SCALE GENOMIC DNA]</scope>
    <source>
        <strain evidence="1 2">Hm-17</strain>
    </source>
</reference>
<proteinExistence type="predicted"/>